<evidence type="ECO:0000256" key="20">
    <source>
        <dbReference type="ARBA" id="ARBA00047852"/>
    </source>
</evidence>
<evidence type="ECO:0000256" key="16">
    <source>
        <dbReference type="ARBA" id="ARBA00030723"/>
    </source>
</evidence>
<comment type="subcellular location">
    <subcellularLocation>
        <location evidence="2">Golgi apparatus membrane</location>
        <topology evidence="2">Single-pass type II membrane protein</topology>
    </subcellularLocation>
</comment>
<evidence type="ECO:0000256" key="12">
    <source>
        <dbReference type="ARBA" id="ARBA00023034"/>
    </source>
</evidence>
<feature type="non-terminal residue" evidence="22">
    <location>
        <position position="1"/>
    </location>
</feature>
<dbReference type="STRING" id="121845.A0A1S4ER59"/>
<evidence type="ECO:0000256" key="19">
    <source>
        <dbReference type="ARBA" id="ARBA00033291"/>
    </source>
</evidence>
<dbReference type="KEGG" id="dci:103522544"/>
<evidence type="ECO:0000256" key="4">
    <source>
        <dbReference type="ARBA" id="ARBA00008539"/>
    </source>
</evidence>
<dbReference type="Proteomes" id="UP000079169">
    <property type="component" value="Unplaced"/>
</dbReference>
<protein>
    <recommendedName>
        <fullName evidence="5">Beta-1,4-glucuronyltransferase 1</fullName>
    </recommendedName>
    <alternativeName>
        <fullName evidence="16">I-beta-1,3-N-acetylglucosaminyltransferase</fullName>
    </alternativeName>
    <alternativeName>
        <fullName evidence="19">N-acetyllactosaminide beta-1,3-N-acetylglucosaminyltransferase</fullName>
    </alternativeName>
    <alternativeName>
        <fullName evidence="17">Poly-N-acetyllactosamine extension enzyme</fullName>
    </alternativeName>
    <alternativeName>
        <fullName evidence="18">UDP-GlcNAc:betaGal beta-1,3-N-acetylglucosaminyltransferase 1</fullName>
    </alternativeName>
</protein>
<proteinExistence type="inferred from homology"/>
<evidence type="ECO:0000313" key="21">
    <source>
        <dbReference type="Proteomes" id="UP000079169"/>
    </source>
</evidence>
<evidence type="ECO:0000313" key="22">
    <source>
        <dbReference type="RefSeq" id="XP_017304532.1"/>
    </source>
</evidence>
<comment type="catalytic activity">
    <reaction evidence="20">
        <text>3-O-[beta-D-Xyl-(1-&gt;4)-Rib-ol-P-Rib-ol-P-3-beta-D-GalNAc-(1-&gt;3)-beta-D-GlcNAc-(1-&gt;4)-(O-6-P-alpha-D-Man)]-Thr-[protein] + UDP-alpha-D-glucuronate = 3-O-[beta-D-GlcA-(1-&gt;3)-beta-D-Xyl-(1-&gt;4)-Rib-ol-P-Rib-ol-P-3-beta-D-GalNAc-(1-&gt;3)-beta-D-GlcNAc-(1-&gt;4)-(O-6-P-alpha-D-Man)]-Thr-[protein] + UDP + H(+)</text>
        <dbReference type="Rhea" id="RHEA:46860"/>
        <dbReference type="Rhea" id="RHEA-COMP:15023"/>
        <dbReference type="Rhea" id="RHEA-COMP:17482"/>
        <dbReference type="ChEBI" id="CHEBI:15378"/>
        <dbReference type="ChEBI" id="CHEBI:58052"/>
        <dbReference type="ChEBI" id="CHEBI:58223"/>
        <dbReference type="ChEBI" id="CHEBI:142405"/>
        <dbReference type="ChEBI" id="CHEBI:177336"/>
    </reaction>
</comment>
<evidence type="ECO:0000256" key="10">
    <source>
        <dbReference type="ARBA" id="ARBA00022968"/>
    </source>
</evidence>
<keyword evidence="8" id="KW-0812">Transmembrane</keyword>
<keyword evidence="6" id="KW-0328">Glycosyltransferase</keyword>
<comment type="cofactor">
    <cofactor evidence="1">
        <name>Mn(2+)</name>
        <dbReference type="ChEBI" id="CHEBI:29035"/>
    </cofactor>
</comment>
<keyword evidence="15" id="KW-0464">Manganese</keyword>
<dbReference type="GO" id="GO:0035269">
    <property type="term" value="P:protein O-linked glycosylation via mannose"/>
    <property type="evidence" value="ECO:0007669"/>
    <property type="project" value="TreeGrafter"/>
</dbReference>
<evidence type="ECO:0000256" key="3">
    <source>
        <dbReference type="ARBA" id="ARBA00004922"/>
    </source>
</evidence>
<name>A0A1S4ER59_DIACI</name>
<sequence length="85" mass="9636">PKRHLSNRYNICLATQSSIDKLDSLSEVAQHWSGPISLAVYVADDDEFSLLQGFVMFLQRCYDSITSQVALHILVPKSLHPDNKY</sequence>
<evidence type="ECO:0000256" key="2">
    <source>
        <dbReference type="ARBA" id="ARBA00004323"/>
    </source>
</evidence>
<evidence type="ECO:0000256" key="6">
    <source>
        <dbReference type="ARBA" id="ARBA00022676"/>
    </source>
</evidence>
<dbReference type="RefSeq" id="XP_017304532.1">
    <property type="nucleotide sequence ID" value="XM_017449043.1"/>
</dbReference>
<dbReference type="AlphaFoldDB" id="A0A1S4ER59"/>
<evidence type="ECO:0000256" key="1">
    <source>
        <dbReference type="ARBA" id="ARBA00001936"/>
    </source>
</evidence>
<evidence type="ECO:0000256" key="14">
    <source>
        <dbReference type="ARBA" id="ARBA00023180"/>
    </source>
</evidence>
<keyword evidence="14" id="KW-0325">Glycoprotein</keyword>
<keyword evidence="11" id="KW-1133">Transmembrane helix</keyword>
<dbReference type="PANTHER" id="PTHR46420">
    <property type="entry name" value="BETA-1,4-GLUCURONYLTRANSFERASE 1"/>
    <property type="match status" value="1"/>
</dbReference>
<reference evidence="22" key="1">
    <citation type="submission" date="2025-08" db="UniProtKB">
        <authorList>
            <consortium name="RefSeq"/>
        </authorList>
    </citation>
    <scope>IDENTIFICATION</scope>
</reference>
<dbReference type="PaxDb" id="121845-A0A1S4ER59"/>
<comment type="pathway">
    <text evidence="3">Protein modification; protein glycosylation.</text>
</comment>
<evidence type="ECO:0000256" key="9">
    <source>
        <dbReference type="ARBA" id="ARBA00022723"/>
    </source>
</evidence>
<dbReference type="UniPathway" id="UPA00378"/>
<evidence type="ECO:0000256" key="18">
    <source>
        <dbReference type="ARBA" id="ARBA00032181"/>
    </source>
</evidence>
<evidence type="ECO:0000256" key="11">
    <source>
        <dbReference type="ARBA" id="ARBA00022989"/>
    </source>
</evidence>
<evidence type="ECO:0000256" key="17">
    <source>
        <dbReference type="ARBA" id="ARBA00032175"/>
    </source>
</evidence>
<keyword evidence="10" id="KW-0735">Signal-anchor</keyword>
<organism evidence="21 22">
    <name type="scientific">Diaphorina citri</name>
    <name type="common">Asian citrus psyllid</name>
    <dbReference type="NCBI Taxonomy" id="121845"/>
    <lineage>
        <taxon>Eukaryota</taxon>
        <taxon>Metazoa</taxon>
        <taxon>Ecdysozoa</taxon>
        <taxon>Arthropoda</taxon>
        <taxon>Hexapoda</taxon>
        <taxon>Insecta</taxon>
        <taxon>Pterygota</taxon>
        <taxon>Neoptera</taxon>
        <taxon>Paraneoptera</taxon>
        <taxon>Hemiptera</taxon>
        <taxon>Sternorrhyncha</taxon>
        <taxon>Psylloidea</taxon>
        <taxon>Psyllidae</taxon>
        <taxon>Diaphorininae</taxon>
        <taxon>Diaphorina</taxon>
    </lineage>
</organism>
<evidence type="ECO:0000256" key="8">
    <source>
        <dbReference type="ARBA" id="ARBA00022692"/>
    </source>
</evidence>
<dbReference type="GO" id="GO:0000139">
    <property type="term" value="C:Golgi membrane"/>
    <property type="evidence" value="ECO:0007669"/>
    <property type="project" value="UniProtKB-SubCell"/>
</dbReference>
<evidence type="ECO:0000256" key="15">
    <source>
        <dbReference type="ARBA" id="ARBA00023211"/>
    </source>
</evidence>
<accession>A0A1S4ER59</accession>
<keyword evidence="12" id="KW-0333">Golgi apparatus</keyword>
<dbReference type="Pfam" id="PF13896">
    <property type="entry name" value="Glyco_transf_49"/>
    <property type="match status" value="1"/>
</dbReference>
<feature type="non-terminal residue" evidence="22">
    <location>
        <position position="85"/>
    </location>
</feature>
<gene>
    <name evidence="22" type="primary">LOC103522544</name>
</gene>
<evidence type="ECO:0000256" key="13">
    <source>
        <dbReference type="ARBA" id="ARBA00023136"/>
    </source>
</evidence>
<evidence type="ECO:0000256" key="7">
    <source>
        <dbReference type="ARBA" id="ARBA00022679"/>
    </source>
</evidence>
<keyword evidence="7" id="KW-0808">Transferase</keyword>
<dbReference type="InterPro" id="IPR043189">
    <property type="entry name" value="B4GAT1"/>
</dbReference>
<dbReference type="GO" id="GO:0015020">
    <property type="term" value="F:glucuronosyltransferase activity"/>
    <property type="evidence" value="ECO:0007669"/>
    <property type="project" value="InterPro"/>
</dbReference>
<keyword evidence="13" id="KW-0472">Membrane</keyword>
<dbReference type="GO" id="GO:0046872">
    <property type="term" value="F:metal ion binding"/>
    <property type="evidence" value="ECO:0007669"/>
    <property type="project" value="UniProtKB-KW"/>
</dbReference>
<dbReference type="PANTHER" id="PTHR46420:SF1">
    <property type="entry name" value="BETA-1,4-GLUCURONYLTRANSFERASE 1"/>
    <property type="match status" value="1"/>
</dbReference>
<keyword evidence="21" id="KW-1185">Reference proteome</keyword>
<comment type="similarity">
    <text evidence="4">Belongs to the glycosyltransferase 49 family.</text>
</comment>
<evidence type="ECO:0000256" key="5">
    <source>
        <dbReference type="ARBA" id="ARBA00017962"/>
    </source>
</evidence>
<keyword evidence="9" id="KW-0479">Metal-binding</keyword>
<dbReference type="GeneID" id="103522544"/>